<dbReference type="SMART" id="SM00560">
    <property type="entry name" value="LamGL"/>
    <property type="match status" value="1"/>
</dbReference>
<evidence type="ECO:0000256" key="3">
    <source>
        <dbReference type="SAM" id="Phobius"/>
    </source>
</evidence>
<keyword evidence="6" id="KW-1185">Reference proteome</keyword>
<dbReference type="InterPro" id="IPR006558">
    <property type="entry name" value="LamG-like"/>
</dbReference>
<dbReference type="Pfam" id="PF13385">
    <property type="entry name" value="Laminin_G_3"/>
    <property type="match status" value="1"/>
</dbReference>
<keyword evidence="3" id="KW-0472">Membrane</keyword>
<dbReference type="Gene3D" id="2.60.120.1440">
    <property type="match status" value="1"/>
</dbReference>
<dbReference type="AlphaFoldDB" id="F0SI90"/>
<dbReference type="EMBL" id="CP002546">
    <property type="protein sequence ID" value="ADY61792.1"/>
    <property type="molecule type" value="Genomic_DNA"/>
</dbReference>
<dbReference type="Gene3D" id="2.60.120.200">
    <property type="match status" value="1"/>
</dbReference>
<evidence type="ECO:0000313" key="6">
    <source>
        <dbReference type="Proteomes" id="UP000006860"/>
    </source>
</evidence>
<dbReference type="InterPro" id="IPR013320">
    <property type="entry name" value="ConA-like_dom_sf"/>
</dbReference>
<evidence type="ECO:0000313" key="5">
    <source>
        <dbReference type="EMBL" id="ADY61792.1"/>
    </source>
</evidence>
<evidence type="ECO:0000256" key="2">
    <source>
        <dbReference type="ARBA" id="ARBA00023157"/>
    </source>
</evidence>
<dbReference type="GO" id="GO:0016989">
    <property type="term" value="F:sigma factor antagonist activity"/>
    <property type="evidence" value="ECO:0007669"/>
    <property type="project" value="TreeGrafter"/>
</dbReference>
<dbReference type="SUPFAM" id="SSF49899">
    <property type="entry name" value="Concanavalin A-like lectins/glucanases"/>
    <property type="match status" value="1"/>
</dbReference>
<keyword evidence="1" id="KW-0732">Signal</keyword>
<keyword evidence="3" id="KW-1133">Transmembrane helix</keyword>
<dbReference type="Proteomes" id="UP000006860">
    <property type="component" value="Chromosome"/>
</dbReference>
<dbReference type="STRING" id="756272.Plabr_4219"/>
<sequence length="507" mass="55812">MSRDIEYELLQKYVDGTLTAVELDRLNSRLRNDAHARNQFVELLNLDSALAALAESSEVVPEVPLMAGDAVEPRPAWHHLKLNARRSTLIAACGIFCMVGVLLWWPAASQPWARVQNRVGEGTPLAGAALRGERYELQEGIVQFVTLHGAEIVIEAPAAFQLQSAGRLTLTRGRLSADVPPSAKGFTVVTPSGEAVDLGTRFGVDVPGDGPSEIHVFQGEVIAKASGANASNNLYEGDAVSLDRGASVSRELRSAAFIESAEMSELTAGFASGQQQRAERAKTQLRNDSDLIVLLDFESTEEDRTDKRQGVYRVSQGRWPGSRAPEFVNVGDHLQLDVGGDREWPQLTLAAWVRLDRLGEPYQSLLHTNGWGSDNPGQVHWMVTRHSTMRLALYGNTLAAGAEEREMYPDSRTSVLPERGRWVHLATVYDSEARTVRFYLNGQFDKQTRQAIAHPAKLGPAQIGNWNQRDRKLSGRIDEIVLLGRALSDEEIAAMFQAGNPYRRSAE</sequence>
<dbReference type="HOGENOM" id="CLU_537334_0_0_0"/>
<name>F0SI90_RUBBR</name>
<dbReference type="Pfam" id="PF04773">
    <property type="entry name" value="FecR"/>
    <property type="match status" value="1"/>
</dbReference>
<organism evidence="5 6">
    <name type="scientific">Rubinisphaera brasiliensis (strain ATCC 49424 / DSM 5305 / JCM 21570 / IAM 15109 / NBRC 103401 / IFAM 1448)</name>
    <name type="common">Planctomyces brasiliensis</name>
    <dbReference type="NCBI Taxonomy" id="756272"/>
    <lineage>
        <taxon>Bacteria</taxon>
        <taxon>Pseudomonadati</taxon>
        <taxon>Planctomycetota</taxon>
        <taxon>Planctomycetia</taxon>
        <taxon>Planctomycetales</taxon>
        <taxon>Planctomycetaceae</taxon>
        <taxon>Rubinisphaera</taxon>
    </lineage>
</organism>
<feature type="transmembrane region" description="Helical" evidence="3">
    <location>
        <begin position="88"/>
        <end position="107"/>
    </location>
</feature>
<dbReference type="eggNOG" id="COG3712">
    <property type="taxonomic scope" value="Bacteria"/>
</dbReference>
<dbReference type="InterPro" id="IPR012373">
    <property type="entry name" value="Ferrdict_sens_TM"/>
</dbReference>
<evidence type="ECO:0000259" key="4">
    <source>
        <dbReference type="SMART" id="SM00560"/>
    </source>
</evidence>
<accession>F0SI90</accession>
<dbReference type="KEGG" id="pbs:Plabr_4219"/>
<keyword evidence="3" id="KW-0812">Transmembrane</keyword>
<keyword evidence="2" id="KW-1015">Disulfide bond</keyword>
<dbReference type="RefSeq" id="WP_013630497.1">
    <property type="nucleotide sequence ID" value="NC_015174.1"/>
</dbReference>
<dbReference type="OrthoDB" id="258532at2"/>
<feature type="domain" description="LamG-like jellyroll fold" evidence="4">
    <location>
        <begin position="345"/>
        <end position="490"/>
    </location>
</feature>
<dbReference type="PANTHER" id="PTHR30273">
    <property type="entry name" value="PERIPLASMIC SIGNAL SENSOR AND SIGMA FACTOR ACTIVATOR FECR-RELATED"/>
    <property type="match status" value="1"/>
</dbReference>
<evidence type="ECO:0000256" key="1">
    <source>
        <dbReference type="ARBA" id="ARBA00022729"/>
    </source>
</evidence>
<gene>
    <name evidence="5" type="ordered locus">Plabr_4219</name>
</gene>
<reference evidence="6" key="1">
    <citation type="submission" date="2011-02" db="EMBL/GenBank/DDBJ databases">
        <title>The complete genome of Planctomyces brasiliensis DSM 5305.</title>
        <authorList>
            <person name="Lucas S."/>
            <person name="Copeland A."/>
            <person name="Lapidus A."/>
            <person name="Bruce D."/>
            <person name="Goodwin L."/>
            <person name="Pitluck S."/>
            <person name="Kyrpides N."/>
            <person name="Mavromatis K."/>
            <person name="Pagani I."/>
            <person name="Ivanova N."/>
            <person name="Ovchinnikova G."/>
            <person name="Lu M."/>
            <person name="Detter J.C."/>
            <person name="Han C."/>
            <person name="Land M."/>
            <person name="Hauser L."/>
            <person name="Markowitz V."/>
            <person name="Cheng J.-F."/>
            <person name="Hugenholtz P."/>
            <person name="Woyke T."/>
            <person name="Wu D."/>
            <person name="Tindall B."/>
            <person name="Pomrenke H.G."/>
            <person name="Brambilla E."/>
            <person name="Klenk H.-P."/>
            <person name="Eisen J.A."/>
        </authorList>
    </citation>
    <scope>NUCLEOTIDE SEQUENCE [LARGE SCALE GENOMIC DNA]</scope>
    <source>
        <strain evidence="6">ATCC 49424 / DSM 5305 / JCM 21570 / NBRC 103401 / IFAM 1448</strain>
    </source>
</reference>
<protein>
    <submittedName>
        <fullName evidence="5">FecR protein</fullName>
    </submittedName>
</protein>
<dbReference type="InterPro" id="IPR006860">
    <property type="entry name" value="FecR"/>
</dbReference>
<dbReference type="PANTHER" id="PTHR30273:SF2">
    <property type="entry name" value="PROTEIN FECR"/>
    <property type="match status" value="1"/>
</dbReference>
<proteinExistence type="predicted"/>